<dbReference type="GO" id="GO:0003723">
    <property type="term" value="F:RNA binding"/>
    <property type="evidence" value="ECO:0007669"/>
    <property type="project" value="InterPro"/>
</dbReference>
<comment type="caution">
    <text evidence="4">The sequence shown here is derived from an EMBL/GenBank/DDBJ whole genome shotgun (WGS) entry which is preliminary data.</text>
</comment>
<dbReference type="OrthoDB" id="6159137at2759"/>
<feature type="compositionally biased region" description="Gly residues" evidence="2">
    <location>
        <begin position="7"/>
        <end position="29"/>
    </location>
</feature>
<feature type="compositionally biased region" description="Gly residues" evidence="2">
    <location>
        <begin position="455"/>
        <end position="467"/>
    </location>
</feature>
<keyword evidence="1" id="KW-0175">Coiled coil</keyword>
<dbReference type="AlphaFoldDB" id="A0A9P7B6R2"/>
<dbReference type="InterPro" id="IPR035979">
    <property type="entry name" value="RBD_domain_sf"/>
</dbReference>
<dbReference type="SUPFAM" id="SSF54928">
    <property type="entry name" value="RNA-binding domain, RBD"/>
    <property type="match status" value="1"/>
</dbReference>
<feature type="region of interest" description="Disordered" evidence="2">
    <location>
        <begin position="1"/>
        <end position="67"/>
    </location>
</feature>
<feature type="region of interest" description="Disordered" evidence="2">
    <location>
        <begin position="443"/>
        <end position="492"/>
    </location>
</feature>
<accession>A0A9P7B6R2</accession>
<feature type="region of interest" description="Disordered" evidence="2">
    <location>
        <begin position="386"/>
        <end position="425"/>
    </location>
</feature>
<feature type="compositionally biased region" description="Low complexity" evidence="2">
    <location>
        <begin position="468"/>
        <end position="486"/>
    </location>
</feature>
<feature type="domain" description="RRM" evidence="3">
    <location>
        <begin position="207"/>
        <end position="257"/>
    </location>
</feature>
<evidence type="ECO:0000313" key="4">
    <source>
        <dbReference type="EMBL" id="KAG0661834.1"/>
    </source>
</evidence>
<dbReference type="EMBL" id="PUHQ01000031">
    <property type="protein sequence ID" value="KAG0661834.1"/>
    <property type="molecule type" value="Genomic_DNA"/>
</dbReference>
<dbReference type="CDD" id="cd00590">
    <property type="entry name" value="RRM_SF"/>
    <property type="match status" value="1"/>
</dbReference>
<gene>
    <name evidence="4" type="ORF">C6P46_003725</name>
</gene>
<feature type="coiled-coil region" evidence="1">
    <location>
        <begin position="155"/>
        <end position="182"/>
    </location>
</feature>
<protein>
    <recommendedName>
        <fullName evidence="3">RRM domain-containing protein</fullName>
    </recommendedName>
</protein>
<feature type="compositionally biased region" description="Polar residues" evidence="2">
    <location>
        <begin position="391"/>
        <end position="400"/>
    </location>
</feature>
<organism evidence="4 5">
    <name type="scientific">Rhodotorula mucilaginosa</name>
    <name type="common">Yeast</name>
    <name type="synonym">Rhodotorula rubra</name>
    <dbReference type="NCBI Taxonomy" id="5537"/>
    <lineage>
        <taxon>Eukaryota</taxon>
        <taxon>Fungi</taxon>
        <taxon>Dikarya</taxon>
        <taxon>Basidiomycota</taxon>
        <taxon>Pucciniomycotina</taxon>
        <taxon>Microbotryomycetes</taxon>
        <taxon>Sporidiobolales</taxon>
        <taxon>Sporidiobolaceae</taxon>
        <taxon>Rhodotorula</taxon>
    </lineage>
</organism>
<dbReference type="Pfam" id="PF00076">
    <property type="entry name" value="RRM_1"/>
    <property type="match status" value="1"/>
</dbReference>
<sequence>MQHGANYGRGGAGGSGSRRGGRTSRGGSTGALRTSAGHGAARTQPYGRPSASTSTSTSNASDGKWQHDLFGQDSDLYNPSINFSSFSKRVPGWDEVSPSLRPFGPNTPAAQALIVTPTGQVTSYNPNAQLATAQVPTGPAIGIKGTNAAAANSVRKQQQRDRAELVRQRKELEKQRQETVKIAKEEELGFVVEVAGLVAGTSAEDTAFGAYGEIRFCFIVDPKASDLVARLTFTRHDDAAAACSKLDGAIADGRPLRVKQATRTPMPPPLPPMPKVASSASTPMLDLTGSPTPVVVAQPAVVAPPAPRSKMYADKIEAAQAQAFVAVAAPVVASMDIDMIDDQVTATAAAAARTTRVNGVNGGRPGAPVVYLPGAQPVNPLAARLGPSLVSGGSTQSANNRFDRRGGNGVPAHAPRQPAAAAAAASQAGAKASLMARLGVTTAPGRGQNGAAAAGAGGRTAGMGPAGGWQQQRGPRAAGQNGGAAALLSRIG</sequence>
<keyword evidence="5" id="KW-1185">Reference proteome</keyword>
<feature type="compositionally biased region" description="Low complexity" evidence="2">
    <location>
        <begin position="412"/>
        <end position="425"/>
    </location>
</feature>
<dbReference type="Gene3D" id="3.30.70.330">
    <property type="match status" value="1"/>
</dbReference>
<reference evidence="4 5" key="1">
    <citation type="submission" date="2020-11" db="EMBL/GenBank/DDBJ databases">
        <title>Kefir isolates.</title>
        <authorList>
            <person name="Marcisauskas S."/>
            <person name="Kim Y."/>
            <person name="Blasche S."/>
        </authorList>
    </citation>
    <scope>NUCLEOTIDE SEQUENCE [LARGE SCALE GENOMIC DNA]</scope>
    <source>
        <strain evidence="4 5">KR</strain>
    </source>
</reference>
<feature type="compositionally biased region" description="Low complexity" evidence="2">
    <location>
        <begin position="50"/>
        <end position="61"/>
    </location>
</feature>
<evidence type="ECO:0000313" key="5">
    <source>
        <dbReference type="Proteomes" id="UP000777482"/>
    </source>
</evidence>
<feature type="compositionally biased region" description="Low complexity" evidence="2">
    <location>
        <begin position="443"/>
        <end position="454"/>
    </location>
</feature>
<proteinExistence type="predicted"/>
<evidence type="ECO:0000256" key="1">
    <source>
        <dbReference type="SAM" id="Coils"/>
    </source>
</evidence>
<evidence type="ECO:0000256" key="2">
    <source>
        <dbReference type="SAM" id="MobiDB-lite"/>
    </source>
</evidence>
<dbReference type="InterPro" id="IPR012677">
    <property type="entry name" value="Nucleotide-bd_a/b_plait_sf"/>
</dbReference>
<evidence type="ECO:0000259" key="3">
    <source>
        <dbReference type="Pfam" id="PF00076"/>
    </source>
</evidence>
<dbReference type="InterPro" id="IPR000504">
    <property type="entry name" value="RRM_dom"/>
</dbReference>
<dbReference type="Proteomes" id="UP000777482">
    <property type="component" value="Unassembled WGS sequence"/>
</dbReference>
<name>A0A9P7B6R2_RHOMI</name>